<dbReference type="CDD" id="cd02440">
    <property type="entry name" value="AdoMet_MTases"/>
    <property type="match status" value="1"/>
</dbReference>
<dbReference type="SUPFAM" id="SSF53335">
    <property type="entry name" value="S-adenosyl-L-methionine-dependent methyltransferases"/>
    <property type="match status" value="1"/>
</dbReference>
<dbReference type="EMBL" id="LPBJ01000086">
    <property type="protein sequence ID" value="KVP91956.1"/>
    <property type="molecule type" value="Genomic_DNA"/>
</dbReference>
<organism evidence="1 2">
    <name type="scientific">Burkholderia ubonensis</name>
    <dbReference type="NCBI Taxonomy" id="101571"/>
    <lineage>
        <taxon>Bacteria</taxon>
        <taxon>Pseudomonadati</taxon>
        <taxon>Pseudomonadota</taxon>
        <taxon>Betaproteobacteria</taxon>
        <taxon>Burkholderiales</taxon>
        <taxon>Burkholderiaceae</taxon>
        <taxon>Burkholderia</taxon>
        <taxon>Burkholderia cepacia complex</taxon>
    </lineage>
</organism>
<dbReference type="GO" id="GO:0008168">
    <property type="term" value="F:methyltransferase activity"/>
    <property type="evidence" value="ECO:0007669"/>
    <property type="project" value="UniProtKB-KW"/>
</dbReference>
<dbReference type="Pfam" id="PF13489">
    <property type="entry name" value="Methyltransf_23"/>
    <property type="match status" value="1"/>
</dbReference>
<evidence type="ECO:0000313" key="2">
    <source>
        <dbReference type="Proteomes" id="UP000056453"/>
    </source>
</evidence>
<proteinExistence type="predicted"/>
<reference evidence="1 2" key="1">
    <citation type="submission" date="2015-11" db="EMBL/GenBank/DDBJ databases">
        <title>Expanding the genomic diversity of Burkholderia species for the development of highly accurate diagnostics.</title>
        <authorList>
            <person name="Sahl J."/>
            <person name="Keim P."/>
            <person name="Wagner D."/>
        </authorList>
    </citation>
    <scope>NUCLEOTIDE SEQUENCE [LARGE SCALE GENOMIC DNA]</scope>
    <source>
        <strain evidence="1 2">MSMB1808WGS</strain>
    </source>
</reference>
<dbReference type="Gene3D" id="3.40.50.150">
    <property type="entry name" value="Vaccinia Virus protein VP39"/>
    <property type="match status" value="1"/>
</dbReference>
<accession>A0AAW3MMT7</accession>
<dbReference type="GO" id="GO:0032259">
    <property type="term" value="P:methylation"/>
    <property type="evidence" value="ECO:0007669"/>
    <property type="project" value="UniProtKB-KW"/>
</dbReference>
<gene>
    <name evidence="1" type="ORF">WJ96_17390</name>
</gene>
<keyword evidence="2" id="KW-1185">Reference proteome</keyword>
<comment type="caution">
    <text evidence="1">The sequence shown here is derived from an EMBL/GenBank/DDBJ whole genome shotgun (WGS) entry which is preliminary data.</text>
</comment>
<name>A0AAW3MMT7_9BURK</name>
<dbReference type="InterPro" id="IPR029063">
    <property type="entry name" value="SAM-dependent_MTases_sf"/>
</dbReference>
<dbReference type="RefSeq" id="WP_059956211.1">
    <property type="nucleotide sequence ID" value="NZ_LPBJ01000086.1"/>
</dbReference>
<protein>
    <submittedName>
        <fullName evidence="1">SAM-dependent methyltransferase</fullName>
    </submittedName>
</protein>
<evidence type="ECO:0000313" key="1">
    <source>
        <dbReference type="EMBL" id="KVP91956.1"/>
    </source>
</evidence>
<sequence>MSINVSGTEGYDEDAQSLIERWQDISFEIKHKSVIHLLPVRPTDVLDVGAGIGTDAAALVAMGHTVVAVEPVDALRRAGMGLHSSSRIEWVDDSLPHLTYVRSRQRTFDLIVLSAVWMHLDERERCEAMSTISSLLRDDGVIVMSLRHGPVPEGRRMFAVSAAETIQLARSRHLRTVLNIKTESAQRANQRKGVTWSWLAFSKVIGATNFDRSD</sequence>
<keyword evidence="1" id="KW-0489">Methyltransferase</keyword>
<dbReference type="Proteomes" id="UP000056453">
    <property type="component" value="Unassembled WGS sequence"/>
</dbReference>
<keyword evidence="1" id="KW-0808">Transferase</keyword>
<dbReference type="AlphaFoldDB" id="A0AAW3MMT7"/>